<dbReference type="PIRSF" id="PIRSF002741">
    <property type="entry name" value="MppA"/>
    <property type="match status" value="1"/>
</dbReference>
<dbReference type="GO" id="GO:0015833">
    <property type="term" value="P:peptide transport"/>
    <property type="evidence" value="ECO:0007669"/>
    <property type="project" value="TreeGrafter"/>
</dbReference>
<dbReference type="GO" id="GO:0030313">
    <property type="term" value="C:cell envelope"/>
    <property type="evidence" value="ECO:0007669"/>
    <property type="project" value="UniProtKB-SubCell"/>
</dbReference>
<evidence type="ECO:0000256" key="4">
    <source>
        <dbReference type="ARBA" id="ARBA00022729"/>
    </source>
</evidence>
<name>A0A832MJ09_UNCEI</name>
<dbReference type="FunFam" id="3.90.76.10:FF:000001">
    <property type="entry name" value="Oligopeptide ABC transporter substrate-binding protein"/>
    <property type="match status" value="1"/>
</dbReference>
<comment type="caution">
    <text evidence="7">The sequence shown here is derived from an EMBL/GenBank/DDBJ whole genome shotgun (WGS) entry which is preliminary data.</text>
</comment>
<comment type="subcellular location">
    <subcellularLocation>
        <location evidence="1">Cell envelope</location>
    </subcellularLocation>
</comment>
<feature type="domain" description="Solute-binding protein family 5" evidence="6">
    <location>
        <begin position="90"/>
        <end position="466"/>
    </location>
</feature>
<evidence type="ECO:0000256" key="3">
    <source>
        <dbReference type="ARBA" id="ARBA00022448"/>
    </source>
</evidence>
<keyword evidence="3" id="KW-0813">Transport</keyword>
<accession>A0A832MJ09</accession>
<dbReference type="InterPro" id="IPR030678">
    <property type="entry name" value="Peptide/Ni-bd"/>
</dbReference>
<evidence type="ECO:0000256" key="5">
    <source>
        <dbReference type="SAM" id="SignalP"/>
    </source>
</evidence>
<evidence type="ECO:0000313" key="7">
    <source>
        <dbReference type="EMBL" id="HGZ42440.1"/>
    </source>
</evidence>
<dbReference type="Gene3D" id="3.10.105.10">
    <property type="entry name" value="Dipeptide-binding Protein, Domain 3"/>
    <property type="match status" value="1"/>
</dbReference>
<dbReference type="AlphaFoldDB" id="A0A832MJ09"/>
<organism evidence="7">
    <name type="scientific">Eiseniibacteriota bacterium</name>
    <dbReference type="NCBI Taxonomy" id="2212470"/>
    <lineage>
        <taxon>Bacteria</taxon>
        <taxon>Candidatus Eiseniibacteriota</taxon>
    </lineage>
</organism>
<dbReference type="PANTHER" id="PTHR30290">
    <property type="entry name" value="PERIPLASMIC BINDING COMPONENT OF ABC TRANSPORTER"/>
    <property type="match status" value="1"/>
</dbReference>
<proteinExistence type="inferred from homology"/>
<dbReference type="GO" id="GO:1904680">
    <property type="term" value="F:peptide transmembrane transporter activity"/>
    <property type="evidence" value="ECO:0007669"/>
    <property type="project" value="TreeGrafter"/>
</dbReference>
<dbReference type="Pfam" id="PF00496">
    <property type="entry name" value="SBP_bac_5"/>
    <property type="match status" value="1"/>
</dbReference>
<dbReference type="GO" id="GO:0043190">
    <property type="term" value="C:ATP-binding cassette (ABC) transporter complex"/>
    <property type="evidence" value="ECO:0007669"/>
    <property type="project" value="InterPro"/>
</dbReference>
<dbReference type="PANTHER" id="PTHR30290:SF10">
    <property type="entry name" value="PERIPLASMIC OLIGOPEPTIDE-BINDING PROTEIN-RELATED"/>
    <property type="match status" value="1"/>
</dbReference>
<evidence type="ECO:0000256" key="1">
    <source>
        <dbReference type="ARBA" id="ARBA00004196"/>
    </source>
</evidence>
<dbReference type="EMBL" id="DSQF01000004">
    <property type="protein sequence ID" value="HGZ42440.1"/>
    <property type="molecule type" value="Genomic_DNA"/>
</dbReference>
<dbReference type="PROSITE" id="PS51257">
    <property type="entry name" value="PROKAR_LIPOPROTEIN"/>
    <property type="match status" value="1"/>
</dbReference>
<evidence type="ECO:0000259" key="6">
    <source>
        <dbReference type="Pfam" id="PF00496"/>
    </source>
</evidence>
<feature type="chain" id="PRO_5032840744" evidence="5">
    <location>
        <begin position="23"/>
        <end position="564"/>
    </location>
</feature>
<sequence length="564" mass="63219">MLPRSMRVILAALAALSLAALACAPDRRGAGARHAHYFGDVSPPRGQVFRYNNGAEPESWDPGLCSGQPDGRVARALFEGLAVPNPRTLQPEPGMAERWTVSDDGLVYTFRVRSGTTWSDGTPFTAEDFRWSWLRVLRPGSGARYASLLYPIRNAEAFHRGALADEAAVGVAAPDDTTLVVTLESPTPYFVFLTMFYTYCPVPRHVVERYGNRWTRPEHVVSNGAFILAAWRQGDRFEFVRNPRYWDAAHVRLERIVAYSVDDLNTSANLYKAGVIDWTTSGAFPSQFVPYLRAFRDYQHGLYQGTYFYSFNVSEPPLDNVWLRRALSLAVDREAIARDLLKGSRAPWGNLCPTGYPGYVHPPGHRFDPDSARACLARAGYPGGRGVPKLSLLFNTSEDHRRIAEAIQAMWRRELNVEVELSNQEWGSYLQATTALEYQIARRAWIGDYLDPNTFLSCFVTGDGNNRTGWSDAVYDRLVREAARTLDPARRLAILAEAEARLLDQAPIIPIYHYSTNDLVKPYVRGIWPTALDTHPLKHVWIDHDWRMRAAGAAANGAALGEAR</sequence>
<reference evidence="7" key="1">
    <citation type="journal article" date="2020" name="mSystems">
        <title>Genome- and Community-Level Interaction Insights into Carbon Utilization and Element Cycling Functions of Hydrothermarchaeota in Hydrothermal Sediment.</title>
        <authorList>
            <person name="Zhou Z."/>
            <person name="Liu Y."/>
            <person name="Xu W."/>
            <person name="Pan J."/>
            <person name="Luo Z.H."/>
            <person name="Li M."/>
        </authorList>
    </citation>
    <scope>NUCLEOTIDE SEQUENCE [LARGE SCALE GENOMIC DNA]</scope>
    <source>
        <strain evidence="7">SpSt-381</strain>
    </source>
</reference>
<protein>
    <submittedName>
        <fullName evidence="7">Peptide ABC transporter substrate-binding protein</fullName>
    </submittedName>
</protein>
<dbReference type="Gene3D" id="3.90.76.10">
    <property type="entry name" value="Dipeptide-binding Protein, Domain 1"/>
    <property type="match status" value="1"/>
</dbReference>
<gene>
    <name evidence="7" type="ORF">ENR23_03255</name>
</gene>
<dbReference type="InterPro" id="IPR039424">
    <property type="entry name" value="SBP_5"/>
</dbReference>
<feature type="signal peptide" evidence="5">
    <location>
        <begin position="1"/>
        <end position="22"/>
    </location>
</feature>
<dbReference type="CDD" id="cd08504">
    <property type="entry name" value="PBP2_OppA"/>
    <property type="match status" value="1"/>
</dbReference>
<dbReference type="SUPFAM" id="SSF53850">
    <property type="entry name" value="Periplasmic binding protein-like II"/>
    <property type="match status" value="1"/>
</dbReference>
<evidence type="ECO:0000256" key="2">
    <source>
        <dbReference type="ARBA" id="ARBA00005695"/>
    </source>
</evidence>
<dbReference type="InterPro" id="IPR000914">
    <property type="entry name" value="SBP_5_dom"/>
</dbReference>
<dbReference type="Gene3D" id="3.40.190.10">
    <property type="entry name" value="Periplasmic binding protein-like II"/>
    <property type="match status" value="1"/>
</dbReference>
<keyword evidence="4 5" id="KW-0732">Signal</keyword>
<dbReference type="GO" id="GO:0042597">
    <property type="term" value="C:periplasmic space"/>
    <property type="evidence" value="ECO:0007669"/>
    <property type="project" value="UniProtKB-ARBA"/>
</dbReference>
<comment type="similarity">
    <text evidence="2">Belongs to the bacterial solute-binding protein 5 family.</text>
</comment>